<dbReference type="EMBL" id="LOED01000050">
    <property type="protein sequence ID" value="KXG74373.1"/>
    <property type="molecule type" value="Genomic_DNA"/>
</dbReference>
<comment type="cofactor">
    <cofactor evidence="1">
        <name>a divalent metal cation</name>
        <dbReference type="ChEBI" id="CHEBI:60240"/>
    </cofactor>
</comment>
<dbReference type="Gene3D" id="3.40.718.10">
    <property type="entry name" value="Isopropylmalate Dehydrogenase"/>
    <property type="match status" value="1"/>
</dbReference>
<comment type="caution">
    <text evidence="7">The sequence shown here is derived from an EMBL/GenBank/DDBJ whole genome shotgun (WGS) entry which is preliminary data.</text>
</comment>
<keyword evidence="4" id="KW-0479">Metal-binding</keyword>
<evidence type="ECO:0000256" key="6">
    <source>
        <dbReference type="ARBA" id="ARBA00023027"/>
    </source>
</evidence>
<dbReference type="Pfam" id="PF04166">
    <property type="entry name" value="PdxA"/>
    <property type="match status" value="1"/>
</dbReference>
<dbReference type="PANTHER" id="PTHR30004">
    <property type="entry name" value="4-HYDROXYTHREONINE-4-PHOSPHATE DEHYDROGENASE"/>
    <property type="match status" value="1"/>
</dbReference>
<evidence type="ECO:0000256" key="1">
    <source>
        <dbReference type="ARBA" id="ARBA00001968"/>
    </source>
</evidence>
<keyword evidence="8" id="KW-1185">Reference proteome</keyword>
<dbReference type="RefSeq" id="WP_066355338.1">
    <property type="nucleotide sequence ID" value="NZ_LOED01000050.1"/>
</dbReference>
<sequence>MQKRPIIAITAGDPAGVGPEIVVKALSNKELYEKVRPVVICSKNIIEKALEITKVKIDVCPVEIDALNRLDERDFSFDKIFLIDLKNASDNIPFGKISAEAGKAAFEYIKKAVELGMAGLIDGIATAPINKEAIHAAGIDFIGHTEMFAELTNSPDVLTMFQVRNLRIFFLTRHLSLIKACSMVKLENIYKTLVSCHKALQTLGIESPSIAVAALNPHGGEGGLFGDEEVKEIIPAVEKAKAEGINAVGPVPADSVFHLANLGRFDAVLSLYHDQGHIAAKMLDFERTVSVTIGLPFIRTSVDHGTAFDIAGKGIASSVSMEEAIKVAGDYAFVVKSKPKTIRPWDCR</sequence>
<dbReference type="AlphaFoldDB" id="A0A140L1E8"/>
<dbReference type="GO" id="GO:0050570">
    <property type="term" value="F:4-hydroxythreonine-4-phosphate dehydrogenase activity"/>
    <property type="evidence" value="ECO:0007669"/>
    <property type="project" value="UniProtKB-EC"/>
</dbReference>
<dbReference type="NCBIfam" id="NF002992">
    <property type="entry name" value="PRK03743.1"/>
    <property type="match status" value="1"/>
</dbReference>
<reference evidence="7 8" key="1">
    <citation type="submission" date="2015-12" db="EMBL/GenBank/DDBJ databases">
        <title>Draft genome sequnece of Fervidicola ferrireducens strain Y170.</title>
        <authorList>
            <person name="Patel B.K."/>
        </authorList>
    </citation>
    <scope>NUCLEOTIDE SEQUENCE [LARGE SCALE GENOMIC DNA]</scope>
    <source>
        <strain evidence="7 8">Y170</strain>
    </source>
</reference>
<name>A0A140L1E8_9FIRM</name>
<evidence type="ECO:0000313" key="7">
    <source>
        <dbReference type="EMBL" id="KXG74373.1"/>
    </source>
</evidence>
<dbReference type="GO" id="GO:0051287">
    <property type="term" value="F:NAD binding"/>
    <property type="evidence" value="ECO:0007669"/>
    <property type="project" value="InterPro"/>
</dbReference>
<keyword evidence="6" id="KW-0520">NAD</keyword>
<evidence type="ECO:0000256" key="3">
    <source>
        <dbReference type="ARBA" id="ARBA00011738"/>
    </source>
</evidence>
<dbReference type="OrthoDB" id="9801783at2"/>
<proteinExistence type="inferred from homology"/>
<comment type="subunit">
    <text evidence="3">Homodimer.</text>
</comment>
<organism evidence="7 8">
    <name type="scientific">Fervidicola ferrireducens</name>
    <dbReference type="NCBI Taxonomy" id="520764"/>
    <lineage>
        <taxon>Bacteria</taxon>
        <taxon>Bacillati</taxon>
        <taxon>Bacillota</taxon>
        <taxon>Clostridia</taxon>
        <taxon>Thermosediminibacterales</taxon>
        <taxon>Thermosediminibacteraceae</taxon>
        <taxon>Fervidicola</taxon>
    </lineage>
</organism>
<dbReference type="STRING" id="520764.AN618_23230"/>
<accession>A0A140L1E8</accession>
<dbReference type="InterPro" id="IPR005255">
    <property type="entry name" value="PdxA_fam"/>
</dbReference>
<protein>
    <submittedName>
        <fullName evidence="7">4-hydroxythreonine-4-phosphate dehydrogenase 2</fullName>
        <ecNumber evidence="7">1.1.1.262</ecNumber>
    </submittedName>
</protein>
<evidence type="ECO:0000256" key="5">
    <source>
        <dbReference type="ARBA" id="ARBA00023002"/>
    </source>
</evidence>
<comment type="similarity">
    <text evidence="2">Belongs to the PdxA family. PdxA2 subfamily.</text>
</comment>
<dbReference type="InParanoid" id="A0A140L1E8"/>
<keyword evidence="5 7" id="KW-0560">Oxidoreductase</keyword>
<evidence type="ECO:0000313" key="8">
    <source>
        <dbReference type="Proteomes" id="UP000070427"/>
    </source>
</evidence>
<gene>
    <name evidence="7" type="primary">pdxA2_2</name>
    <name evidence="7" type="ORF">AN618_23230</name>
</gene>
<dbReference type="EC" id="1.1.1.262" evidence="7"/>
<dbReference type="SUPFAM" id="SSF53659">
    <property type="entry name" value="Isocitrate/Isopropylmalate dehydrogenase-like"/>
    <property type="match status" value="1"/>
</dbReference>
<evidence type="ECO:0000256" key="4">
    <source>
        <dbReference type="ARBA" id="ARBA00022723"/>
    </source>
</evidence>
<dbReference type="GO" id="GO:0046872">
    <property type="term" value="F:metal ion binding"/>
    <property type="evidence" value="ECO:0007669"/>
    <property type="project" value="UniProtKB-KW"/>
</dbReference>
<evidence type="ECO:0000256" key="2">
    <source>
        <dbReference type="ARBA" id="ARBA00009464"/>
    </source>
</evidence>
<dbReference type="Proteomes" id="UP000070427">
    <property type="component" value="Unassembled WGS sequence"/>
</dbReference>
<dbReference type="PANTHER" id="PTHR30004:SF6">
    <property type="entry name" value="D-THREONATE 4-PHOSPHATE DEHYDROGENASE"/>
    <property type="match status" value="1"/>
</dbReference>
<dbReference type="NCBIfam" id="TIGR00557">
    <property type="entry name" value="pdxA"/>
    <property type="match status" value="1"/>
</dbReference>
<dbReference type="PATRIC" id="fig|520764.3.peg.2503"/>